<protein>
    <submittedName>
        <fullName evidence="2">Peptidase M16</fullName>
    </submittedName>
</protein>
<dbReference type="EMBL" id="CP012836">
    <property type="protein sequence ID" value="AMQ57706.1"/>
    <property type="molecule type" value="Genomic_DNA"/>
</dbReference>
<dbReference type="PANTHER" id="PTHR11851">
    <property type="entry name" value="METALLOPROTEASE"/>
    <property type="match status" value="1"/>
</dbReference>
<evidence type="ECO:0000313" key="3">
    <source>
        <dbReference type="Proteomes" id="UP000073816"/>
    </source>
</evidence>
<feature type="domain" description="Peptidase M16 C-terminal" evidence="1">
    <location>
        <begin position="192"/>
        <end position="357"/>
    </location>
</feature>
<dbReference type="AlphaFoldDB" id="A0A142ERF1"/>
<keyword evidence="3" id="KW-1185">Reference proteome</keyword>
<dbReference type="InterPro" id="IPR007863">
    <property type="entry name" value="Peptidase_M16_C"/>
</dbReference>
<reference evidence="2 3" key="2">
    <citation type="journal article" date="2016" name="Genome Announc.">
        <title>Complete Genome Sequence of Algoriphagus sp. Strain M8-2, Isolated from a Brackish Lake.</title>
        <authorList>
            <person name="Muraguchi Y."/>
            <person name="Kushimoto K."/>
            <person name="Ohtsubo Y."/>
            <person name="Suzuki T."/>
            <person name="Dohra H."/>
            <person name="Kimbara K."/>
            <person name="Shintani M."/>
        </authorList>
    </citation>
    <scope>NUCLEOTIDE SEQUENCE [LARGE SCALE GENOMIC DNA]</scope>
    <source>
        <strain evidence="2 3">M8-2</strain>
    </source>
</reference>
<dbReference type="InterPro" id="IPR011249">
    <property type="entry name" value="Metalloenz_LuxS/M16"/>
</dbReference>
<dbReference type="RefSeq" id="WP_067549333.1">
    <property type="nucleotide sequence ID" value="NZ_CP012836.1"/>
</dbReference>
<dbReference type="InterPro" id="IPR050361">
    <property type="entry name" value="MPP/UQCRC_Complex"/>
</dbReference>
<dbReference type="Gene3D" id="3.30.830.10">
    <property type="entry name" value="Metalloenzyme, LuxS/M16 peptidase-like"/>
    <property type="match status" value="2"/>
</dbReference>
<dbReference type="SUPFAM" id="SSF63411">
    <property type="entry name" value="LuxS/MPP-like metallohydrolase"/>
    <property type="match status" value="2"/>
</dbReference>
<proteinExistence type="predicted"/>
<gene>
    <name evidence="2" type="ORF">AO498_14735</name>
</gene>
<dbReference type="Proteomes" id="UP000073816">
    <property type="component" value="Chromosome"/>
</dbReference>
<dbReference type="PATRIC" id="fig|1727163.4.peg.3094"/>
<name>A0A142ERF1_9BACT</name>
<evidence type="ECO:0000313" key="2">
    <source>
        <dbReference type="EMBL" id="AMQ57706.1"/>
    </source>
</evidence>
<sequence length="423" mass="47957">MSVDRSKAPGFYLPESFDLTPPVSGTTATGVSVFFFPTPGIEAVKIEVVGQSSRHFLPIDQQLVPSFTLQMLQEGTRTKSDAEIANYLDFHASEISNHLSYTQEGIQLVSTKKHLSEVLPIFLDLFTECTFPDSILEKRKTQRKLSLQLEREKNASRASVLFRKALFGDSHHYGAVVIPEQVDLIDSTTLRHYYNQNLWTNLTVFVAGNLNSGEFKQLVKDFSKIPNRAKSIKSYIQPPATVHKIHEERANSVQTSIRLGSWSVSKTHADFQALSVFNTMLGGYFGSRLIKNIREDKGHTYGISSHLVEIGDFNYWVIGADVEKSKTSLVIDEIHQEIQRLVNEPIPMDELETVRNYLLGQLLSRFSSSFELIDRFRAVHDSGLDFGYYHEKFDFLKKFTAEQLQEVGKKYFSENTPVEVTVG</sequence>
<evidence type="ECO:0000259" key="1">
    <source>
        <dbReference type="Pfam" id="PF05193"/>
    </source>
</evidence>
<dbReference type="KEGG" id="alm:AO498_14735"/>
<dbReference type="PANTHER" id="PTHR11851:SF224">
    <property type="entry name" value="PROCESSING PROTEASE"/>
    <property type="match status" value="1"/>
</dbReference>
<reference evidence="3" key="1">
    <citation type="submission" date="2015-09" db="EMBL/GenBank/DDBJ databases">
        <title>Complete sequence of Algoriphagus sp. M8-2.</title>
        <authorList>
            <person name="Shintani M."/>
        </authorList>
    </citation>
    <scope>NUCLEOTIDE SEQUENCE [LARGE SCALE GENOMIC DNA]</scope>
    <source>
        <strain evidence="3">M8-2</strain>
    </source>
</reference>
<dbReference type="OrthoDB" id="9811314at2"/>
<dbReference type="GO" id="GO:0046872">
    <property type="term" value="F:metal ion binding"/>
    <property type="evidence" value="ECO:0007669"/>
    <property type="project" value="InterPro"/>
</dbReference>
<accession>A0A142ERF1</accession>
<dbReference type="STRING" id="1727163.AO498_14735"/>
<organism evidence="2 3">
    <name type="scientific">Algoriphagus sanaruensis</name>
    <dbReference type="NCBI Taxonomy" id="1727163"/>
    <lineage>
        <taxon>Bacteria</taxon>
        <taxon>Pseudomonadati</taxon>
        <taxon>Bacteroidota</taxon>
        <taxon>Cytophagia</taxon>
        <taxon>Cytophagales</taxon>
        <taxon>Cyclobacteriaceae</taxon>
        <taxon>Algoriphagus</taxon>
    </lineage>
</organism>
<dbReference type="Pfam" id="PF05193">
    <property type="entry name" value="Peptidase_M16_C"/>
    <property type="match status" value="1"/>
</dbReference>